<dbReference type="Proteomes" id="UP001373714">
    <property type="component" value="Unassembled WGS sequence"/>
</dbReference>
<comment type="domain">
    <text evidence="5">The Q motif is unique to and characteristic of the DEAD box family of RNA helicases and controls ATP binding and hydrolysis.</text>
</comment>
<keyword evidence="4 5" id="KW-0694">RNA-binding</keyword>
<sequence length="747" mass="83021">MTSLLQRSRPSNLVTHSGSVCISCLARLRQQLPGNHATTIAPLPLLPTTALFHSRSNGNATSKFKSSSNSRNPSGGSRQQYDAKSSSSSAPRGHKALKAIVRKPSRMMLSERVARAPPRTSSPPLRSGNKQSKSFDRRPEQAVDTGGGMNRRQFKLRSDDKQQYSRESQQRVRDLKEATSRPSPSRFQQRPAATSSAPAGKHIGEAKDYGEGEKGERRLAAAKLDSEAAVAKKTYTRPPIRRFGQMKHIASLDHVSSRTREITHAAEEQFNSFETFDLLPQTLEALYKDGLSGLEDFAPTPVQSLVIPALLDKNPAPPLKPLPTDPTKYKKPADPLDPDQFYRKDTPPSEPTQPFKTYLIAAETGSGKTLSYVLPLMDTLKRRELHQSSLLAASASTHSKILSQQGSWMFDIPGPPITQDTTVGKPFAVIIVPTSELVFQVGTLLKKLSYTIKLRTEMISKDFSGAVIRSRLFRSSTPDIIVGTPFMLDRITEANPQMLHRTSHIIVDEADSLFDRSFSPLTAPIITRAINLEKLILCSATIPKSLDAYITKKYPACNRLVTANLHAIPRRIQLQVIDVNNNLYRGNKLDACTHLCHQILKDQTEPGYAKRIIIFVNERETTDEVTTRLQESGFNAVSINRDSDSRKILESFTGERENSTAEEEGSRKGGVRILVTTDLASRGVDTKNVKNVILYDVPYTSIDFIHRLGRTGRMGRRGRAWILVDKGSNQEYVKEVRKTMFLGQALI</sequence>
<dbReference type="Pfam" id="PF00270">
    <property type="entry name" value="DEAD"/>
    <property type="match status" value="1"/>
</dbReference>
<dbReference type="InterPro" id="IPR011545">
    <property type="entry name" value="DEAD/DEAH_box_helicase_dom"/>
</dbReference>
<feature type="compositionally biased region" description="Basic and acidic residues" evidence="6">
    <location>
        <begin position="202"/>
        <end position="218"/>
    </location>
</feature>
<dbReference type="PANTHER" id="PTHR24031">
    <property type="entry name" value="RNA HELICASE"/>
    <property type="match status" value="1"/>
</dbReference>
<feature type="compositionally biased region" description="Basic residues" evidence="6">
    <location>
        <begin position="92"/>
        <end position="105"/>
    </location>
</feature>
<feature type="compositionally biased region" description="Low complexity" evidence="6">
    <location>
        <begin position="62"/>
        <end position="78"/>
    </location>
</feature>
<dbReference type="EMBL" id="JAVHNS010000004">
    <property type="protein sequence ID" value="KAK6358320.1"/>
    <property type="molecule type" value="Genomic_DNA"/>
</dbReference>
<dbReference type="GO" id="GO:0003723">
    <property type="term" value="F:RNA binding"/>
    <property type="evidence" value="ECO:0007669"/>
    <property type="project" value="UniProtKB-UniRule"/>
</dbReference>
<gene>
    <name evidence="9" type="primary">MRH4</name>
    <name evidence="9" type="ORF">TWF730_007667</name>
</gene>
<feature type="compositionally biased region" description="Polar residues" evidence="6">
    <location>
        <begin position="122"/>
        <end position="132"/>
    </location>
</feature>
<dbReference type="GO" id="GO:0016787">
    <property type="term" value="F:hydrolase activity"/>
    <property type="evidence" value="ECO:0007669"/>
    <property type="project" value="UniProtKB-KW"/>
</dbReference>
<evidence type="ECO:0000256" key="2">
    <source>
        <dbReference type="ARBA" id="ARBA00022801"/>
    </source>
</evidence>
<feature type="domain" description="Helicase ATP-binding" evidence="7">
    <location>
        <begin position="349"/>
        <end position="560"/>
    </location>
</feature>
<evidence type="ECO:0000313" key="9">
    <source>
        <dbReference type="EMBL" id="KAK6358320.1"/>
    </source>
</evidence>
<feature type="compositionally biased region" description="Polar residues" evidence="6">
    <location>
        <begin position="180"/>
        <end position="197"/>
    </location>
</feature>
<keyword evidence="2 5" id="KW-0378">Hydrolase</keyword>
<reference evidence="9 10" key="1">
    <citation type="submission" date="2019-10" db="EMBL/GenBank/DDBJ databases">
        <authorList>
            <person name="Palmer J.M."/>
        </authorList>
    </citation>
    <scope>NUCLEOTIDE SEQUENCE [LARGE SCALE GENOMIC DNA]</scope>
    <source>
        <strain evidence="9 10">TWF730</strain>
    </source>
</reference>
<evidence type="ECO:0000256" key="3">
    <source>
        <dbReference type="ARBA" id="ARBA00022840"/>
    </source>
</evidence>
<dbReference type="SMART" id="SM00487">
    <property type="entry name" value="DEXDc"/>
    <property type="match status" value="1"/>
</dbReference>
<dbReference type="AlphaFoldDB" id="A0AAV9V8I1"/>
<dbReference type="SMART" id="SM00490">
    <property type="entry name" value="HELICc"/>
    <property type="match status" value="1"/>
</dbReference>
<comment type="catalytic activity">
    <reaction evidence="5">
        <text>ATP + H2O = ADP + phosphate + H(+)</text>
        <dbReference type="Rhea" id="RHEA:13065"/>
        <dbReference type="ChEBI" id="CHEBI:15377"/>
        <dbReference type="ChEBI" id="CHEBI:15378"/>
        <dbReference type="ChEBI" id="CHEBI:30616"/>
        <dbReference type="ChEBI" id="CHEBI:43474"/>
        <dbReference type="ChEBI" id="CHEBI:456216"/>
        <dbReference type="EC" id="3.6.4.13"/>
    </reaction>
</comment>
<keyword evidence="5 9" id="KW-0347">Helicase</keyword>
<dbReference type="EC" id="3.6.4.13" evidence="5"/>
<feature type="compositionally biased region" description="Polar residues" evidence="6">
    <location>
        <begin position="79"/>
        <end position="90"/>
    </location>
</feature>
<dbReference type="PROSITE" id="PS51194">
    <property type="entry name" value="HELICASE_CTER"/>
    <property type="match status" value="1"/>
</dbReference>
<keyword evidence="3 5" id="KW-0067">ATP-binding</keyword>
<evidence type="ECO:0000313" key="10">
    <source>
        <dbReference type="Proteomes" id="UP001373714"/>
    </source>
</evidence>
<evidence type="ECO:0000259" key="8">
    <source>
        <dbReference type="PROSITE" id="PS51194"/>
    </source>
</evidence>
<dbReference type="GO" id="GO:0003724">
    <property type="term" value="F:RNA helicase activity"/>
    <property type="evidence" value="ECO:0007669"/>
    <property type="project" value="UniProtKB-EC"/>
</dbReference>
<feature type="compositionally biased region" description="Pro residues" evidence="6">
    <location>
        <begin position="315"/>
        <end position="324"/>
    </location>
</feature>
<feature type="compositionally biased region" description="Basic and acidic residues" evidence="6">
    <location>
        <begin position="327"/>
        <end position="347"/>
    </location>
</feature>
<dbReference type="Pfam" id="PF00271">
    <property type="entry name" value="Helicase_C"/>
    <property type="match status" value="1"/>
</dbReference>
<dbReference type="PROSITE" id="PS51192">
    <property type="entry name" value="HELICASE_ATP_BIND_1"/>
    <property type="match status" value="1"/>
</dbReference>
<keyword evidence="10" id="KW-1185">Reference proteome</keyword>
<protein>
    <recommendedName>
        <fullName evidence="5">ATP-dependent RNA helicase</fullName>
        <ecNumber evidence="5">3.6.4.13</ecNumber>
    </recommendedName>
</protein>
<dbReference type="GO" id="GO:0005524">
    <property type="term" value="F:ATP binding"/>
    <property type="evidence" value="ECO:0007669"/>
    <property type="project" value="UniProtKB-UniRule"/>
</dbReference>
<organism evidence="9 10">
    <name type="scientific">Orbilia blumenaviensis</name>
    <dbReference type="NCBI Taxonomy" id="1796055"/>
    <lineage>
        <taxon>Eukaryota</taxon>
        <taxon>Fungi</taxon>
        <taxon>Dikarya</taxon>
        <taxon>Ascomycota</taxon>
        <taxon>Pezizomycotina</taxon>
        <taxon>Orbiliomycetes</taxon>
        <taxon>Orbiliales</taxon>
        <taxon>Orbiliaceae</taxon>
        <taxon>Orbilia</taxon>
    </lineage>
</organism>
<feature type="region of interest" description="Disordered" evidence="6">
    <location>
        <begin position="313"/>
        <end position="354"/>
    </location>
</feature>
<feature type="domain" description="Helicase C-terminal" evidence="8">
    <location>
        <begin position="591"/>
        <end position="747"/>
    </location>
</feature>
<accession>A0AAV9V8I1</accession>
<evidence type="ECO:0000259" key="7">
    <source>
        <dbReference type="PROSITE" id="PS51192"/>
    </source>
</evidence>
<evidence type="ECO:0000256" key="5">
    <source>
        <dbReference type="RuleBase" id="RU365068"/>
    </source>
</evidence>
<comment type="caution">
    <text evidence="9">The sequence shown here is derived from an EMBL/GenBank/DDBJ whole genome shotgun (WGS) entry which is preliminary data.</text>
</comment>
<comment type="function">
    <text evidence="5">RNA helicase.</text>
</comment>
<dbReference type="SUPFAM" id="SSF52540">
    <property type="entry name" value="P-loop containing nucleoside triphosphate hydrolases"/>
    <property type="match status" value="1"/>
</dbReference>
<dbReference type="InterPro" id="IPR001650">
    <property type="entry name" value="Helicase_C-like"/>
</dbReference>
<name>A0AAV9V8I1_9PEZI</name>
<evidence type="ECO:0000256" key="1">
    <source>
        <dbReference type="ARBA" id="ARBA00022741"/>
    </source>
</evidence>
<feature type="compositionally biased region" description="Basic and acidic residues" evidence="6">
    <location>
        <begin position="156"/>
        <end position="179"/>
    </location>
</feature>
<proteinExistence type="inferred from homology"/>
<dbReference type="InterPro" id="IPR027417">
    <property type="entry name" value="P-loop_NTPase"/>
</dbReference>
<dbReference type="Gene3D" id="3.40.50.300">
    <property type="entry name" value="P-loop containing nucleotide triphosphate hydrolases"/>
    <property type="match status" value="2"/>
</dbReference>
<dbReference type="InterPro" id="IPR014001">
    <property type="entry name" value="Helicase_ATP-bd"/>
</dbReference>
<evidence type="ECO:0000256" key="4">
    <source>
        <dbReference type="ARBA" id="ARBA00022884"/>
    </source>
</evidence>
<keyword evidence="1 5" id="KW-0547">Nucleotide-binding</keyword>
<evidence type="ECO:0000256" key="6">
    <source>
        <dbReference type="SAM" id="MobiDB-lite"/>
    </source>
</evidence>
<feature type="region of interest" description="Disordered" evidence="6">
    <location>
        <begin position="54"/>
        <end position="218"/>
    </location>
</feature>
<comment type="similarity">
    <text evidence="5">Belongs to the DEAD box helicase family.</text>
</comment>